<feature type="compositionally biased region" description="Gly residues" evidence="1">
    <location>
        <begin position="729"/>
        <end position="751"/>
    </location>
</feature>
<protein>
    <recommendedName>
        <fullName evidence="4">Carbohydrate-binding family V/XII</fullName>
    </recommendedName>
</protein>
<comment type="caution">
    <text evidence="2">The sequence shown here is derived from an EMBL/GenBank/DDBJ whole genome shotgun (WGS) entry which is preliminary data.</text>
</comment>
<proteinExistence type="predicted"/>
<evidence type="ECO:0000256" key="1">
    <source>
        <dbReference type="SAM" id="MobiDB-lite"/>
    </source>
</evidence>
<evidence type="ECO:0008006" key="4">
    <source>
        <dbReference type="Google" id="ProtNLM"/>
    </source>
</evidence>
<reference evidence="2 3" key="1">
    <citation type="journal article" date="2019" name="Int. J. Syst. Evol. Microbiol.">
        <title>The Global Catalogue of Microorganisms (GCM) 10K type strain sequencing project: providing services to taxonomists for standard genome sequencing and annotation.</title>
        <authorList>
            <consortium name="The Broad Institute Genomics Platform"/>
            <consortium name="The Broad Institute Genome Sequencing Center for Infectious Disease"/>
            <person name="Wu L."/>
            <person name="Ma J."/>
        </authorList>
    </citation>
    <scope>NUCLEOTIDE SEQUENCE [LARGE SCALE GENOMIC DNA]</scope>
    <source>
        <strain evidence="2 3">JCM 16112</strain>
    </source>
</reference>
<feature type="compositionally biased region" description="Polar residues" evidence="1">
    <location>
        <begin position="674"/>
        <end position="726"/>
    </location>
</feature>
<gene>
    <name evidence="2" type="ORF">GCM10009119_00250</name>
</gene>
<dbReference type="Proteomes" id="UP001500469">
    <property type="component" value="Unassembled WGS sequence"/>
</dbReference>
<sequence>MKLKFKFDKMDKQLTTKHQLGIDKKVKLKMAISAILFLLAFTVSYAQANWPKDAFAKNGAKITVYQPQPESLTGNDIEGRAAFSVEETTGSELIFGVFWYSAIIHTDRDTRKVTLESIKITDVKLPGVDDQTKITNLKTLLETEIPLWGIESTIDEINATIEIEQQINMSEGLNNEAPEIFYAEEPTLLLLFDGEPKTQQDKDLKMDRVINTPFLIIQATENKNYYLYAGQGWYVSSSVKEGYELTSKLPKSITAVDKQIKEQQTEKPNKEAKAPKKVISSTTPAEIIQSDGKADFANVDGTDLLYMSNSDDNIFRYIADQKYYLLLSGRWYFSASLEGPWKYLPADTLPAEFAKIPETSPKGGVLASVPGTKASTDAIHDAQVPQTAKVDRAKAKLEVTYDGEPKFEQIEGTKLDLAMNTKTTVLKSGKNYYAVDNGVWFVSDDAKGPWKVSDERPKDVEDIPASSPAYNVKYVYVYESTPEVVYVGYTPGYMGSYVYGPTVVYGTGYYYNPWYGPYYYPRPVTFGFSMHYNPWTGWSMGFSMSYGFFTFGFYGGGGGYWGPGHYRPPYYGHHGGYGTNVFINNGDINIDRSNNIYNKRNDVSTRDVQRGDRGNGTASNRPTAGQRPANQPGVSTNERNRANTTPSARPSTSQQPANRGSMAGAGTRDVYSDRNGNVYNRDASGNWSQRQGNSWQQTNNQPSQMNRDYQNRQRSATQNNSFQQSNRGGNLGGSYRGGGGGARMGGGGRRR</sequence>
<feature type="compositionally biased region" description="Basic and acidic residues" evidence="1">
    <location>
        <begin position="599"/>
        <end position="613"/>
    </location>
</feature>
<name>A0ABN1MUL5_9BACT</name>
<organism evidence="2 3">
    <name type="scientific">Algoriphagus jejuensis</name>
    <dbReference type="NCBI Taxonomy" id="419934"/>
    <lineage>
        <taxon>Bacteria</taxon>
        <taxon>Pseudomonadati</taxon>
        <taxon>Bacteroidota</taxon>
        <taxon>Cytophagia</taxon>
        <taxon>Cytophagales</taxon>
        <taxon>Cyclobacteriaceae</taxon>
        <taxon>Algoriphagus</taxon>
    </lineage>
</organism>
<evidence type="ECO:0000313" key="3">
    <source>
        <dbReference type="Proteomes" id="UP001500469"/>
    </source>
</evidence>
<accession>A0ABN1MUL5</accession>
<keyword evidence="3" id="KW-1185">Reference proteome</keyword>
<evidence type="ECO:0000313" key="2">
    <source>
        <dbReference type="EMBL" id="GAA0877057.1"/>
    </source>
</evidence>
<feature type="compositionally biased region" description="Polar residues" evidence="1">
    <location>
        <begin position="616"/>
        <end position="658"/>
    </location>
</feature>
<dbReference type="EMBL" id="BAAAFI010000001">
    <property type="protein sequence ID" value="GAA0877057.1"/>
    <property type="molecule type" value="Genomic_DNA"/>
</dbReference>
<feature type="region of interest" description="Disordered" evidence="1">
    <location>
        <begin position="599"/>
        <end position="751"/>
    </location>
</feature>